<evidence type="ECO:0000256" key="9">
    <source>
        <dbReference type="ARBA" id="ARBA00047469"/>
    </source>
</evidence>
<dbReference type="CDD" id="cd00812">
    <property type="entry name" value="LeuRS_core"/>
    <property type="match status" value="1"/>
</dbReference>
<dbReference type="Gene3D" id="3.90.740.10">
    <property type="entry name" value="Valyl/Leucyl/Isoleucyl-tRNA synthetase, editing domain"/>
    <property type="match status" value="1"/>
</dbReference>
<dbReference type="Gene3D" id="3.40.50.620">
    <property type="entry name" value="HUPs"/>
    <property type="match status" value="2"/>
</dbReference>
<dbReference type="SUPFAM" id="SSF50677">
    <property type="entry name" value="ValRS/IleRS/LeuRS editing domain"/>
    <property type="match status" value="1"/>
</dbReference>
<name>A0AA35W6G3_GEOBA</name>
<evidence type="ECO:0000256" key="10">
    <source>
        <dbReference type="SAM" id="MobiDB-lite"/>
    </source>
</evidence>
<dbReference type="FunFam" id="3.40.50.620:FF:000003">
    <property type="entry name" value="Leucine--tRNA ligase"/>
    <property type="match status" value="1"/>
</dbReference>
<feature type="domain" description="Methionyl/Valyl/Leucyl/Isoleucyl-tRNA synthetase anticodon-binding" evidence="12">
    <location>
        <begin position="671"/>
        <end position="786"/>
    </location>
</feature>
<protein>
    <recommendedName>
        <fullName evidence="2">leucine--tRNA ligase</fullName>
        <ecNumber evidence="2">6.1.1.4</ecNumber>
    </recommendedName>
</protein>
<dbReference type="Gene3D" id="1.10.730.10">
    <property type="entry name" value="Isoleucyl-tRNA Synthetase, Domain 1"/>
    <property type="match status" value="1"/>
</dbReference>
<evidence type="ECO:0000256" key="6">
    <source>
        <dbReference type="ARBA" id="ARBA00022840"/>
    </source>
</evidence>
<dbReference type="GO" id="GO:0006429">
    <property type="term" value="P:leucyl-tRNA aminoacylation"/>
    <property type="evidence" value="ECO:0007669"/>
    <property type="project" value="InterPro"/>
</dbReference>
<keyword evidence="6" id="KW-0067">ATP-binding</keyword>
<proteinExistence type="inferred from homology"/>
<dbReference type="SUPFAM" id="SSF52374">
    <property type="entry name" value="Nucleotidylyl transferase"/>
    <property type="match status" value="1"/>
</dbReference>
<keyword evidence="7" id="KW-0648">Protein biosynthesis</keyword>
<keyword evidence="3" id="KW-0963">Cytoplasm</keyword>
<feature type="domain" description="Leucyl-tRNA synthetase editing" evidence="13">
    <location>
        <begin position="227"/>
        <end position="413"/>
    </location>
</feature>
<dbReference type="InterPro" id="IPR002300">
    <property type="entry name" value="aa-tRNA-synth_Ia"/>
</dbReference>
<comment type="caution">
    <text evidence="14">The sequence shown here is derived from an EMBL/GenBank/DDBJ whole genome shotgun (WGS) entry which is preliminary data.</text>
</comment>
<dbReference type="GO" id="GO:0002161">
    <property type="term" value="F:aminoacyl-tRNA deacylase activity"/>
    <property type="evidence" value="ECO:0007669"/>
    <property type="project" value="InterPro"/>
</dbReference>
<dbReference type="PANTHER" id="PTHR43740">
    <property type="entry name" value="LEUCYL-TRNA SYNTHETASE"/>
    <property type="match status" value="1"/>
</dbReference>
<comment type="catalytic activity">
    <reaction evidence="9">
        <text>tRNA(Leu) + L-leucine + ATP = L-leucyl-tRNA(Leu) + AMP + diphosphate</text>
        <dbReference type="Rhea" id="RHEA:11688"/>
        <dbReference type="Rhea" id="RHEA-COMP:9613"/>
        <dbReference type="Rhea" id="RHEA-COMP:9622"/>
        <dbReference type="ChEBI" id="CHEBI:30616"/>
        <dbReference type="ChEBI" id="CHEBI:33019"/>
        <dbReference type="ChEBI" id="CHEBI:57427"/>
        <dbReference type="ChEBI" id="CHEBI:78442"/>
        <dbReference type="ChEBI" id="CHEBI:78494"/>
        <dbReference type="ChEBI" id="CHEBI:456215"/>
        <dbReference type="EC" id="6.1.1.4"/>
    </reaction>
</comment>
<dbReference type="AlphaFoldDB" id="A0AA35W6G3"/>
<evidence type="ECO:0000256" key="7">
    <source>
        <dbReference type="ARBA" id="ARBA00022917"/>
    </source>
</evidence>
<accession>A0AA35W6G3</accession>
<keyword evidence="15" id="KW-1185">Reference proteome</keyword>
<dbReference type="InterPro" id="IPR009008">
    <property type="entry name" value="Val/Leu/Ile-tRNA-synth_edit"/>
</dbReference>
<keyword evidence="8" id="KW-0030">Aminoacyl-tRNA synthetase</keyword>
<evidence type="ECO:0000313" key="14">
    <source>
        <dbReference type="EMBL" id="CAI8009908.1"/>
    </source>
</evidence>
<dbReference type="GO" id="GO:0005524">
    <property type="term" value="F:ATP binding"/>
    <property type="evidence" value="ECO:0007669"/>
    <property type="project" value="UniProtKB-KW"/>
</dbReference>
<dbReference type="GO" id="GO:0005829">
    <property type="term" value="C:cytosol"/>
    <property type="evidence" value="ECO:0007669"/>
    <property type="project" value="TreeGrafter"/>
</dbReference>
<reference evidence="14" key="1">
    <citation type="submission" date="2023-03" db="EMBL/GenBank/DDBJ databases">
        <authorList>
            <person name="Steffen K."/>
            <person name="Cardenas P."/>
        </authorList>
    </citation>
    <scope>NUCLEOTIDE SEQUENCE</scope>
</reference>
<dbReference type="InterPro" id="IPR014729">
    <property type="entry name" value="Rossmann-like_a/b/a_fold"/>
</dbReference>
<evidence type="ECO:0000256" key="3">
    <source>
        <dbReference type="ARBA" id="ARBA00022490"/>
    </source>
</evidence>
<dbReference type="InterPro" id="IPR013155">
    <property type="entry name" value="M/V/L/I-tRNA-synth_anticd-bd"/>
</dbReference>
<dbReference type="HAMAP" id="MF_00049_B">
    <property type="entry name" value="Leu_tRNA_synth_B"/>
    <property type="match status" value="1"/>
</dbReference>
<evidence type="ECO:0000256" key="8">
    <source>
        <dbReference type="ARBA" id="ARBA00023146"/>
    </source>
</evidence>
<dbReference type="Pfam" id="PF00133">
    <property type="entry name" value="tRNA-synt_1"/>
    <property type="match status" value="2"/>
</dbReference>
<evidence type="ECO:0000259" key="12">
    <source>
        <dbReference type="Pfam" id="PF08264"/>
    </source>
</evidence>
<dbReference type="PANTHER" id="PTHR43740:SF2">
    <property type="entry name" value="LEUCINE--TRNA LIGASE, MITOCHONDRIAL"/>
    <property type="match status" value="1"/>
</dbReference>
<feature type="region of interest" description="Disordered" evidence="10">
    <location>
        <begin position="789"/>
        <end position="828"/>
    </location>
</feature>
<evidence type="ECO:0000256" key="5">
    <source>
        <dbReference type="ARBA" id="ARBA00022741"/>
    </source>
</evidence>
<dbReference type="Pfam" id="PF13603">
    <property type="entry name" value="tRNA-synt_1_2"/>
    <property type="match status" value="1"/>
</dbReference>
<evidence type="ECO:0000259" key="11">
    <source>
        <dbReference type="Pfam" id="PF00133"/>
    </source>
</evidence>
<keyword evidence="4 14" id="KW-0436">Ligase</keyword>
<dbReference type="InterPro" id="IPR002302">
    <property type="entry name" value="Leu-tRNA-ligase"/>
</dbReference>
<dbReference type="FunFam" id="1.10.730.10:FF:000002">
    <property type="entry name" value="Leucine--tRNA ligase"/>
    <property type="match status" value="1"/>
</dbReference>
<evidence type="ECO:0000313" key="15">
    <source>
        <dbReference type="Proteomes" id="UP001174909"/>
    </source>
</evidence>
<feature type="domain" description="Aminoacyl-tRNA synthetase class Ia" evidence="11">
    <location>
        <begin position="427"/>
        <end position="617"/>
    </location>
</feature>
<dbReference type="InterPro" id="IPR009080">
    <property type="entry name" value="tRNAsynth_Ia_anticodon-bd"/>
</dbReference>
<dbReference type="Proteomes" id="UP001174909">
    <property type="component" value="Unassembled WGS sequence"/>
</dbReference>
<comment type="similarity">
    <text evidence="1">Belongs to the class-I aminoacyl-tRNA synthetase family.</text>
</comment>
<dbReference type="FunFam" id="3.40.50.620:FF:000056">
    <property type="entry name" value="Leucine--tRNA ligase"/>
    <property type="match status" value="1"/>
</dbReference>
<organism evidence="14 15">
    <name type="scientific">Geodia barretti</name>
    <name type="common">Barrett's horny sponge</name>
    <dbReference type="NCBI Taxonomy" id="519541"/>
    <lineage>
        <taxon>Eukaryota</taxon>
        <taxon>Metazoa</taxon>
        <taxon>Porifera</taxon>
        <taxon>Demospongiae</taxon>
        <taxon>Heteroscleromorpha</taxon>
        <taxon>Tetractinellida</taxon>
        <taxon>Astrophorina</taxon>
        <taxon>Geodiidae</taxon>
        <taxon>Geodia</taxon>
    </lineage>
</organism>
<dbReference type="EC" id="6.1.1.4" evidence="2"/>
<evidence type="ECO:0000259" key="13">
    <source>
        <dbReference type="Pfam" id="PF13603"/>
    </source>
</evidence>
<gene>
    <name evidence="14" type="ORF">GBAR_LOCUS6595</name>
</gene>
<evidence type="ECO:0000256" key="4">
    <source>
        <dbReference type="ARBA" id="ARBA00022598"/>
    </source>
</evidence>
<dbReference type="EMBL" id="CASHTH010000998">
    <property type="protein sequence ID" value="CAI8009908.1"/>
    <property type="molecule type" value="Genomic_DNA"/>
</dbReference>
<feature type="domain" description="Aminoacyl-tRNA synthetase class Ia" evidence="11">
    <location>
        <begin position="20"/>
        <end position="218"/>
    </location>
</feature>
<dbReference type="GO" id="GO:0004823">
    <property type="term" value="F:leucine-tRNA ligase activity"/>
    <property type="evidence" value="ECO:0007669"/>
    <property type="project" value="UniProtKB-EC"/>
</dbReference>
<dbReference type="CDD" id="cd07958">
    <property type="entry name" value="Anticodon_Ia_Leu_BEm"/>
    <property type="match status" value="1"/>
</dbReference>
<evidence type="ECO:0000256" key="2">
    <source>
        <dbReference type="ARBA" id="ARBA00013164"/>
    </source>
</evidence>
<dbReference type="PRINTS" id="PR00985">
    <property type="entry name" value="TRNASYNTHLEU"/>
</dbReference>
<dbReference type="SUPFAM" id="SSF47323">
    <property type="entry name" value="Anticodon-binding domain of a subclass of class I aminoacyl-tRNA synthetases"/>
    <property type="match status" value="1"/>
</dbReference>
<dbReference type="InterPro" id="IPR025709">
    <property type="entry name" value="Leu_tRNA-synth_edit"/>
</dbReference>
<sequence length="953" mass="108907">MTTAQRQVELRFDAVEIDRKWQERWERDGIYRVDDNDHRPKWFEMTMYPYPSGDLHIGHWYAMAPSDAHARFRRMQGYNVLHPIGFDAFGLPAENAAISRGIHPYEWTMSNVENMRRQLRSMGTVYDWEREVVCCLPEYYRWNQWFFTKLYERGLAYRAKAPVVWCPSCQTVLANEQVLNGVCERCETTITRRDFEQWFFRITDYADELLDFDTLEEWPDKILTMQRNWIGRSEGVDIGFDISDYGIEEREIRTFTTRIDTIFGVTFLVLAPEHPLVSKLTSDSRRAEVEAYVGQARASSEIDRLSADRDKTGVFIGAYARNRLSNEQVPIYVADYVLTTYGTGAVMGVPAHDQRDYDFARKYRLPVRTVIAPITWDGREPTEAFIGDGFMTNSGAYEGMTNEEGIEAIAKDVEKRGWGHRTVTYRLRDWLISRQRYWGTPIPMVYCDECGVQPVPEADLPVLLPEDAEFRPTGESPLAINESFVNTECPKCGGPGRRETDTMDTFMDSSWYMLRYCTPQFSDGPFEPQATSDWMPVQQYTGGAEHAVMHLLYSRFFIKSLRDMGMLDIDEPFLRLFNQGVILGSDHEKMSKSRGNVVNPDDVVGQVGADAVRCFLMFIGPWDQGGPWSDEGINGVVRWLNRAWNLVEHDPAQLDDSATDTVTVRETQRILHQTIRKCYEDLDKFKFNTTIASLMELVNHLSRVWNDGSIDSATWRESIEKFLLMLAPIAPHVAEEWWERAGHGYSIHQQSFPSWDEELAAEDELTLVVQVNGRLRDRITVPASIEDDDARERALESPKVQSHIDGQDRAERRVRPRPPGQRGGGLAGHNMGDVNVWLGIWTADGSAILDVPVKVDTGSTYCQLPANILRTLGWEATDGTRTYQLADGSRGLAQVGMVKIRFHDVDGMEWFVFGESSDIKLFGVEALQNFSLGVDPVNHRVIHIAPDPIPTSG</sequence>
<evidence type="ECO:0000256" key="1">
    <source>
        <dbReference type="ARBA" id="ARBA00005594"/>
    </source>
</evidence>
<keyword evidence="5" id="KW-0547">Nucleotide-binding</keyword>
<dbReference type="NCBIfam" id="TIGR00396">
    <property type="entry name" value="leuS_bact"/>
    <property type="match status" value="1"/>
</dbReference>
<dbReference type="Gene3D" id="3.10.20.590">
    <property type="match status" value="1"/>
</dbReference>
<dbReference type="Pfam" id="PF08264">
    <property type="entry name" value="Anticodon_1"/>
    <property type="match status" value="1"/>
</dbReference>